<organism evidence="1 2">
    <name type="scientific">Lepeophtheirus salmonis</name>
    <name type="common">Salmon louse</name>
    <name type="synonym">Caligus salmonis</name>
    <dbReference type="NCBI Taxonomy" id="72036"/>
    <lineage>
        <taxon>Eukaryota</taxon>
        <taxon>Metazoa</taxon>
        <taxon>Ecdysozoa</taxon>
        <taxon>Arthropoda</taxon>
        <taxon>Crustacea</taxon>
        <taxon>Multicrustacea</taxon>
        <taxon>Hexanauplia</taxon>
        <taxon>Copepoda</taxon>
        <taxon>Siphonostomatoida</taxon>
        <taxon>Caligidae</taxon>
        <taxon>Lepeophtheirus</taxon>
    </lineage>
</organism>
<evidence type="ECO:0000313" key="1">
    <source>
        <dbReference type="EMBL" id="CAF3034243.1"/>
    </source>
</evidence>
<gene>
    <name evidence="1" type="ORF">LSAA_14547</name>
</gene>
<dbReference type="EC" id="2.3.2.27" evidence="1"/>
<keyword evidence="1" id="KW-0808">Transferase</keyword>
<protein>
    <submittedName>
        <fullName evidence="1">LRSAM1</fullName>
        <ecNumber evidence="1">2.3.2.27</ecNumber>
    </submittedName>
</protein>
<dbReference type="SUPFAM" id="SSF52058">
    <property type="entry name" value="L domain-like"/>
    <property type="match status" value="1"/>
</dbReference>
<dbReference type="AlphaFoldDB" id="A0A7R8HE12"/>
<dbReference type="InterPro" id="IPR032675">
    <property type="entry name" value="LRR_dom_sf"/>
</dbReference>
<name>A0A7R8HE12_LEPSM</name>
<dbReference type="InterPro" id="IPR001611">
    <property type="entry name" value="Leu-rich_rpt"/>
</dbReference>
<dbReference type="SMART" id="SM00369">
    <property type="entry name" value="LRR_TYP"/>
    <property type="match status" value="1"/>
</dbReference>
<accession>A0A7R8HE12</accession>
<reference evidence="1" key="1">
    <citation type="submission" date="2021-02" db="EMBL/GenBank/DDBJ databases">
        <authorList>
            <person name="Bekaert M."/>
        </authorList>
    </citation>
    <scope>NUCLEOTIDE SEQUENCE</scope>
    <source>
        <strain evidence="1">IoA-00</strain>
    </source>
</reference>
<dbReference type="InterPro" id="IPR003591">
    <property type="entry name" value="Leu-rich_rpt_typical-subtyp"/>
</dbReference>
<dbReference type="Proteomes" id="UP000675881">
    <property type="component" value="Chromosome 9"/>
</dbReference>
<sequence>MPFWKRNKETINGHSKEKINYKSRLEHKQYLAQESPEPFYDLIDCGLKSVPSGVYSWIKVSRKHALLLQENELSSLSGGGYLSELSENLLGLLKNLQKLNLHHNRLKRLPDSIGQLKKT</sequence>
<dbReference type="OrthoDB" id="1711136at2759"/>
<keyword evidence="2" id="KW-1185">Reference proteome</keyword>
<dbReference type="PROSITE" id="PS51450">
    <property type="entry name" value="LRR"/>
    <property type="match status" value="1"/>
</dbReference>
<proteinExistence type="predicted"/>
<keyword evidence="1" id="KW-0012">Acyltransferase</keyword>
<evidence type="ECO:0000313" key="2">
    <source>
        <dbReference type="Proteomes" id="UP000675881"/>
    </source>
</evidence>
<dbReference type="Gene3D" id="3.80.10.10">
    <property type="entry name" value="Ribonuclease Inhibitor"/>
    <property type="match status" value="1"/>
</dbReference>
<dbReference type="EMBL" id="HG994588">
    <property type="protein sequence ID" value="CAF3034243.1"/>
    <property type="molecule type" value="Genomic_DNA"/>
</dbReference>
<dbReference type="GO" id="GO:0061630">
    <property type="term" value="F:ubiquitin protein ligase activity"/>
    <property type="evidence" value="ECO:0007669"/>
    <property type="project" value="UniProtKB-EC"/>
</dbReference>